<sequence>MQVSAANTELLSEAECWNNLHSVGLGRLATGAKGMVDIFPVNYLVHDGAILFRSAPGTKLVNLTAAPAVAFEADGFDGRWHWSVVIHGRATRLSEEADIVESGVMKLVSWSSAPKYNYVRITPTDITGIRIDRFVFPRTSLAG</sequence>
<dbReference type="RefSeq" id="WP_130982462.1">
    <property type="nucleotide sequence ID" value="NZ_SISG01000001.1"/>
</dbReference>
<evidence type="ECO:0000313" key="1">
    <source>
        <dbReference type="EMBL" id="TBN58349.1"/>
    </source>
</evidence>
<dbReference type="EMBL" id="SISG01000001">
    <property type="protein sequence ID" value="TBN58349.1"/>
    <property type="molecule type" value="Genomic_DNA"/>
</dbReference>
<proteinExistence type="predicted"/>
<dbReference type="InterPro" id="IPR012349">
    <property type="entry name" value="Split_barrel_FMN-bd"/>
</dbReference>
<comment type="caution">
    <text evidence="1">The sequence shown here is derived from an EMBL/GenBank/DDBJ whole genome shotgun (WGS) entry which is preliminary data.</text>
</comment>
<gene>
    <name evidence="1" type="ORF">EYE40_13635</name>
</gene>
<dbReference type="InterPro" id="IPR024747">
    <property type="entry name" value="Pyridox_Oxase-rel"/>
</dbReference>
<keyword evidence="2" id="KW-1185">Reference proteome</keyword>
<dbReference type="SUPFAM" id="SSF50475">
    <property type="entry name" value="FMN-binding split barrel"/>
    <property type="match status" value="1"/>
</dbReference>
<protein>
    <submittedName>
        <fullName evidence="1">Pyridoxamine 5'-phosphate oxidase family protein</fullName>
    </submittedName>
</protein>
<dbReference type="Gene3D" id="2.30.110.10">
    <property type="entry name" value="Electron Transport, Fmn-binding Protein, Chain A"/>
    <property type="match status" value="1"/>
</dbReference>
<dbReference type="Pfam" id="PF12900">
    <property type="entry name" value="Pyridox_ox_2"/>
    <property type="match status" value="1"/>
</dbReference>
<evidence type="ECO:0000313" key="2">
    <source>
        <dbReference type="Proteomes" id="UP000294194"/>
    </source>
</evidence>
<reference evidence="2" key="1">
    <citation type="submission" date="2019-02" db="EMBL/GenBank/DDBJ databases">
        <title>Glaciihabitans arcticus sp. nov., a psychrotolerant bacterium isolated from polar soil.</title>
        <authorList>
            <person name="Dahal R.H."/>
        </authorList>
    </citation>
    <scope>NUCLEOTIDE SEQUENCE [LARGE SCALE GENOMIC DNA]</scope>
    <source>
        <strain evidence="2">RP-3-7</strain>
    </source>
</reference>
<name>A0A4V6MTP5_9MICO</name>
<dbReference type="Proteomes" id="UP000294194">
    <property type="component" value="Unassembled WGS sequence"/>
</dbReference>
<dbReference type="AlphaFoldDB" id="A0A4V6MTP5"/>
<accession>A0A4V6MTP5</accession>
<organism evidence="1 2">
    <name type="scientific">Glaciihabitans arcticus</name>
    <dbReference type="NCBI Taxonomy" id="2668039"/>
    <lineage>
        <taxon>Bacteria</taxon>
        <taxon>Bacillati</taxon>
        <taxon>Actinomycetota</taxon>
        <taxon>Actinomycetes</taxon>
        <taxon>Micrococcales</taxon>
        <taxon>Microbacteriaceae</taxon>
        <taxon>Glaciihabitans</taxon>
    </lineage>
</organism>